<keyword evidence="3" id="KW-1185">Reference proteome</keyword>
<comment type="caution">
    <text evidence="2">The sequence shown here is derived from an EMBL/GenBank/DDBJ whole genome shotgun (WGS) entry which is preliminary data.</text>
</comment>
<evidence type="ECO:0000313" key="2">
    <source>
        <dbReference type="EMBL" id="MFA0789159.1"/>
    </source>
</evidence>
<protein>
    <recommendedName>
        <fullName evidence="4">Lipoprotein</fullName>
    </recommendedName>
</protein>
<accession>A0ABV4NHZ6</accession>
<dbReference type="EMBL" id="JBGMEL010000001">
    <property type="protein sequence ID" value="MFA0789159.1"/>
    <property type="molecule type" value="Genomic_DNA"/>
</dbReference>
<evidence type="ECO:0008006" key="4">
    <source>
        <dbReference type="Google" id="ProtNLM"/>
    </source>
</evidence>
<evidence type="ECO:0000256" key="1">
    <source>
        <dbReference type="SAM" id="MobiDB-lite"/>
    </source>
</evidence>
<reference evidence="2 3" key="1">
    <citation type="submission" date="2024-08" db="EMBL/GenBank/DDBJ databases">
        <authorList>
            <person name="Ishaq N."/>
        </authorList>
    </citation>
    <scope>NUCLEOTIDE SEQUENCE [LARGE SCALE GENOMIC DNA]</scope>
    <source>
        <strain evidence="2 3">JCM 30400</strain>
    </source>
</reference>
<sequence>MNFYLIPPIAAALMISGCNSTPVVPTTESFVTQIGELGHKRFTYKATLGPDRPSGQKPRRAPPGGTPKGSRKGGKPNGGKPGAEKPSGNKPNTGEIRKIAMERMEFLLHESSFCPNGWFLIEQTIDQNRAEILGECRAESP</sequence>
<feature type="region of interest" description="Disordered" evidence="1">
    <location>
        <begin position="44"/>
        <end position="97"/>
    </location>
</feature>
<evidence type="ECO:0000313" key="3">
    <source>
        <dbReference type="Proteomes" id="UP001569414"/>
    </source>
</evidence>
<proteinExistence type="predicted"/>
<dbReference type="RefSeq" id="WP_371842311.1">
    <property type="nucleotide sequence ID" value="NZ_JBGMEL010000001.1"/>
</dbReference>
<name>A0ABV4NHZ6_9GAMM</name>
<dbReference type="Proteomes" id="UP001569414">
    <property type="component" value="Unassembled WGS sequence"/>
</dbReference>
<organism evidence="2 3">
    <name type="scientific">Microbulbifer echini</name>
    <dbReference type="NCBI Taxonomy" id="1529067"/>
    <lineage>
        <taxon>Bacteria</taxon>
        <taxon>Pseudomonadati</taxon>
        <taxon>Pseudomonadota</taxon>
        <taxon>Gammaproteobacteria</taxon>
        <taxon>Cellvibrionales</taxon>
        <taxon>Microbulbiferaceae</taxon>
        <taxon>Microbulbifer</taxon>
    </lineage>
</organism>
<gene>
    <name evidence="2" type="ORF">ACCI51_01290</name>
</gene>